<dbReference type="GO" id="GO:0000731">
    <property type="term" value="P:DNA synthesis involved in DNA repair"/>
    <property type="evidence" value="ECO:0007669"/>
    <property type="project" value="TreeGrafter"/>
</dbReference>
<dbReference type="GO" id="GO:0006260">
    <property type="term" value="P:DNA replication"/>
    <property type="evidence" value="ECO:0007669"/>
    <property type="project" value="UniProtKB-UniRule"/>
</dbReference>
<evidence type="ECO:0000313" key="8">
    <source>
        <dbReference type="EMBL" id="KTD45877.1"/>
    </source>
</evidence>
<dbReference type="SUPFAM" id="SSF52540">
    <property type="entry name" value="P-loop containing nucleoside triphosphate hydrolases"/>
    <property type="match status" value="1"/>
</dbReference>
<evidence type="ECO:0000256" key="2">
    <source>
        <dbReference type="ARBA" id="ARBA00022705"/>
    </source>
</evidence>
<name>A0A0W0XMP5_9GAMM</name>
<dbReference type="NCBIfam" id="TIGR00611">
    <property type="entry name" value="recf"/>
    <property type="match status" value="1"/>
</dbReference>
<dbReference type="InterPro" id="IPR003395">
    <property type="entry name" value="RecF/RecN/SMC_N"/>
</dbReference>
<dbReference type="STRING" id="458.Lrub_2674"/>
<evidence type="ECO:0000256" key="6">
    <source>
        <dbReference type="HAMAP-Rule" id="MF_00365"/>
    </source>
</evidence>
<dbReference type="AlphaFoldDB" id="A0A0W0XMP5"/>
<comment type="subcellular location">
    <subcellularLocation>
        <location evidence="6">Cytoplasm</location>
    </subcellularLocation>
</comment>
<dbReference type="PANTHER" id="PTHR32182:SF0">
    <property type="entry name" value="DNA REPLICATION AND REPAIR PROTEIN RECF"/>
    <property type="match status" value="1"/>
</dbReference>
<keyword evidence="6" id="KW-0227">DNA damage</keyword>
<dbReference type="OrthoDB" id="9803889at2"/>
<keyword evidence="5 6" id="KW-0238">DNA-binding</keyword>
<keyword evidence="6" id="KW-0234">DNA repair</keyword>
<evidence type="ECO:0000256" key="1">
    <source>
        <dbReference type="ARBA" id="ARBA00022490"/>
    </source>
</evidence>
<keyword evidence="3 6" id="KW-0547">Nucleotide-binding</keyword>
<dbReference type="GO" id="GO:0005737">
    <property type="term" value="C:cytoplasm"/>
    <property type="evidence" value="ECO:0007669"/>
    <property type="project" value="UniProtKB-SubCell"/>
</dbReference>
<dbReference type="PATRIC" id="fig|458.5.peg.2788"/>
<keyword evidence="9" id="KW-1185">Reference proteome</keyword>
<evidence type="ECO:0000256" key="4">
    <source>
        <dbReference type="ARBA" id="ARBA00022840"/>
    </source>
</evidence>
<dbReference type="GO" id="GO:0006302">
    <property type="term" value="P:double-strand break repair"/>
    <property type="evidence" value="ECO:0007669"/>
    <property type="project" value="TreeGrafter"/>
</dbReference>
<evidence type="ECO:0000259" key="7">
    <source>
        <dbReference type="Pfam" id="PF02463"/>
    </source>
</evidence>
<dbReference type="Gene3D" id="3.40.50.300">
    <property type="entry name" value="P-loop containing nucleotide triphosphate hydrolases"/>
    <property type="match status" value="1"/>
</dbReference>
<feature type="domain" description="RecF/RecN/SMC N-terminal" evidence="7">
    <location>
        <begin position="3"/>
        <end position="334"/>
    </location>
</feature>
<dbReference type="InterPro" id="IPR042174">
    <property type="entry name" value="RecF_2"/>
</dbReference>
<comment type="function">
    <text evidence="6">The RecF protein is involved in DNA metabolism; it is required for DNA replication and normal SOS inducibility. RecF binds preferentially to single-stranded, linear DNA. It also seems to bind ATP.</text>
</comment>
<proteinExistence type="inferred from homology"/>
<dbReference type="EMBL" id="LNYT01000022">
    <property type="protein sequence ID" value="KTD45877.1"/>
    <property type="molecule type" value="Genomic_DNA"/>
</dbReference>
<protein>
    <recommendedName>
        <fullName evidence="6">DNA replication and repair protein RecF</fullName>
    </recommendedName>
</protein>
<feature type="binding site" evidence="6">
    <location>
        <begin position="30"/>
        <end position="37"/>
    </location>
    <ligand>
        <name>ATP</name>
        <dbReference type="ChEBI" id="CHEBI:30616"/>
    </ligand>
</feature>
<dbReference type="InterPro" id="IPR027417">
    <property type="entry name" value="P-loop_NTPase"/>
</dbReference>
<dbReference type="Proteomes" id="UP000054608">
    <property type="component" value="Unassembled WGS sequence"/>
</dbReference>
<dbReference type="HAMAP" id="MF_00365">
    <property type="entry name" value="RecF"/>
    <property type="match status" value="1"/>
</dbReference>
<comment type="caution">
    <text evidence="8">The sequence shown here is derived from an EMBL/GenBank/DDBJ whole genome shotgun (WGS) entry which is preliminary data.</text>
</comment>
<keyword evidence="1 6" id="KW-0963">Cytoplasm</keyword>
<accession>A0A0W0XMP5</accession>
<evidence type="ECO:0000256" key="3">
    <source>
        <dbReference type="ARBA" id="ARBA00022741"/>
    </source>
</evidence>
<keyword evidence="2 6" id="KW-0235">DNA replication</keyword>
<dbReference type="RefSeq" id="WP_058532631.1">
    <property type="nucleotide sequence ID" value="NZ_CAAAIN010000004.1"/>
</dbReference>
<organism evidence="8 9">
    <name type="scientific">Legionella rubrilucens</name>
    <dbReference type="NCBI Taxonomy" id="458"/>
    <lineage>
        <taxon>Bacteria</taxon>
        <taxon>Pseudomonadati</taxon>
        <taxon>Pseudomonadota</taxon>
        <taxon>Gammaproteobacteria</taxon>
        <taxon>Legionellales</taxon>
        <taxon>Legionellaceae</taxon>
        <taxon>Legionella</taxon>
    </lineage>
</organism>
<evidence type="ECO:0000313" key="9">
    <source>
        <dbReference type="Proteomes" id="UP000054608"/>
    </source>
</evidence>
<dbReference type="GO" id="GO:0003697">
    <property type="term" value="F:single-stranded DNA binding"/>
    <property type="evidence" value="ECO:0007669"/>
    <property type="project" value="UniProtKB-UniRule"/>
</dbReference>
<keyword evidence="4 6" id="KW-0067">ATP-binding</keyword>
<dbReference type="GO" id="GO:0009432">
    <property type="term" value="P:SOS response"/>
    <property type="evidence" value="ECO:0007669"/>
    <property type="project" value="UniProtKB-UniRule"/>
</dbReference>
<keyword evidence="6" id="KW-0742">SOS response</keyword>
<reference evidence="8 9" key="1">
    <citation type="submission" date="2015-11" db="EMBL/GenBank/DDBJ databases">
        <title>Genomic analysis of 38 Legionella species identifies large and diverse effector repertoires.</title>
        <authorList>
            <person name="Burstein D."/>
            <person name="Amaro F."/>
            <person name="Zusman T."/>
            <person name="Lifshitz Z."/>
            <person name="Cohen O."/>
            <person name="Gilbert J.A."/>
            <person name="Pupko T."/>
            <person name="Shuman H.A."/>
            <person name="Segal G."/>
        </authorList>
    </citation>
    <scope>NUCLEOTIDE SEQUENCE [LARGE SCALE GENOMIC DNA]</scope>
    <source>
        <strain evidence="8 9">WA-270A-C2</strain>
    </source>
</reference>
<evidence type="ECO:0000256" key="5">
    <source>
        <dbReference type="ARBA" id="ARBA00023125"/>
    </source>
</evidence>
<comment type="similarity">
    <text evidence="6">Belongs to the RecF family.</text>
</comment>
<dbReference type="PANTHER" id="PTHR32182">
    <property type="entry name" value="DNA REPLICATION AND REPAIR PROTEIN RECF"/>
    <property type="match status" value="1"/>
</dbReference>
<gene>
    <name evidence="6 8" type="primary">recF</name>
    <name evidence="8" type="ORF">Lrub_2674</name>
</gene>
<sequence length="352" mass="40347">MILSELHVHNLRNLQPLRVNLHPHINFVTGLNGSGKTSFLEAIYLLGNGHSFRAREISSLVTYQQSALSVFTKTADEQTVSISKSLSAATGVKINGTPCFASSQLAYLLPTQIFYQDIFQIIDSGPSVRRSVLDWGLFHVEHTYHNLWKNYRRALKQRNSLLKQQASAQQFAPWDKLLSDLANELDESRAHYVLKLNERFKIILHAFSDLSCQLNYYNGWDRKQEGIPLGSVLEATLAADRQRQFTHYGPHHADIMITIDEHKARFHLSRGQQKMVLFALKLAQAELLSRHCIHLIDDINAELDPTHLSRLIEYIKTNDSQFIITSNTSGWFTDFFHEHHYELISLDKGQRA</sequence>
<dbReference type="Gene3D" id="1.20.1050.90">
    <property type="entry name" value="RecF/RecN/SMC, N-terminal domain"/>
    <property type="match status" value="1"/>
</dbReference>
<dbReference type="Pfam" id="PF02463">
    <property type="entry name" value="SMC_N"/>
    <property type="match status" value="1"/>
</dbReference>
<dbReference type="GO" id="GO:0005524">
    <property type="term" value="F:ATP binding"/>
    <property type="evidence" value="ECO:0007669"/>
    <property type="project" value="UniProtKB-UniRule"/>
</dbReference>
<dbReference type="InterPro" id="IPR001238">
    <property type="entry name" value="DNA-binding_RecF"/>
</dbReference>